<dbReference type="RefSeq" id="WP_154478255.1">
    <property type="nucleotide sequence ID" value="NZ_VULY01000018.1"/>
</dbReference>
<dbReference type="EMBL" id="VULY01000018">
    <property type="protein sequence ID" value="MSR94526.1"/>
    <property type="molecule type" value="Genomic_DNA"/>
</dbReference>
<organism evidence="5 6">
    <name type="scientific">Suipraeoptans intestinalis</name>
    <dbReference type="NCBI Taxonomy" id="2606628"/>
    <lineage>
        <taxon>Bacteria</taxon>
        <taxon>Bacillati</taxon>
        <taxon>Bacillota</taxon>
        <taxon>Clostridia</taxon>
        <taxon>Lachnospirales</taxon>
        <taxon>Lachnospiraceae</taxon>
        <taxon>Suipraeoptans</taxon>
    </lineage>
</organism>
<dbReference type="PROSITE" id="PS50893">
    <property type="entry name" value="ABC_TRANSPORTER_2"/>
    <property type="match status" value="1"/>
</dbReference>
<dbReference type="InterPro" id="IPR017911">
    <property type="entry name" value="MacB-like_ATP-bd"/>
</dbReference>
<dbReference type="GO" id="GO:0016887">
    <property type="term" value="F:ATP hydrolysis activity"/>
    <property type="evidence" value="ECO:0007669"/>
    <property type="project" value="InterPro"/>
</dbReference>
<accession>A0A6N7V3N5</accession>
<keyword evidence="6" id="KW-1185">Reference proteome</keyword>
<dbReference type="Gene3D" id="3.40.50.300">
    <property type="entry name" value="P-loop containing nucleotide triphosphate hydrolases"/>
    <property type="match status" value="1"/>
</dbReference>
<gene>
    <name evidence="5" type="ORF">FYJ34_09720</name>
</gene>
<evidence type="ECO:0000259" key="4">
    <source>
        <dbReference type="PROSITE" id="PS50893"/>
    </source>
</evidence>
<keyword evidence="3 5" id="KW-0067">ATP-binding</keyword>
<dbReference type="InterPro" id="IPR003593">
    <property type="entry name" value="AAA+_ATPase"/>
</dbReference>
<dbReference type="FunFam" id="3.40.50.300:FF:000032">
    <property type="entry name" value="Export ABC transporter ATP-binding protein"/>
    <property type="match status" value="1"/>
</dbReference>
<dbReference type="SMART" id="SM00382">
    <property type="entry name" value="AAA"/>
    <property type="match status" value="1"/>
</dbReference>
<dbReference type="GO" id="GO:0005524">
    <property type="term" value="F:ATP binding"/>
    <property type="evidence" value="ECO:0007669"/>
    <property type="project" value="UniProtKB-KW"/>
</dbReference>
<dbReference type="GO" id="GO:0005886">
    <property type="term" value="C:plasma membrane"/>
    <property type="evidence" value="ECO:0007669"/>
    <property type="project" value="TreeGrafter"/>
</dbReference>
<dbReference type="InterPro" id="IPR003439">
    <property type="entry name" value="ABC_transporter-like_ATP-bd"/>
</dbReference>
<dbReference type="CDD" id="cd03255">
    <property type="entry name" value="ABC_MJ0796_LolCDE_FtsE"/>
    <property type="match status" value="1"/>
</dbReference>
<dbReference type="InterPro" id="IPR015854">
    <property type="entry name" value="ABC_transpr_LolD-like"/>
</dbReference>
<name>A0A6N7V3N5_9FIRM</name>
<comment type="caution">
    <text evidence="5">The sequence shown here is derived from an EMBL/GenBank/DDBJ whole genome shotgun (WGS) entry which is preliminary data.</text>
</comment>
<dbReference type="SUPFAM" id="SSF52540">
    <property type="entry name" value="P-loop containing nucleoside triphosphate hydrolases"/>
    <property type="match status" value="1"/>
</dbReference>
<keyword evidence="1" id="KW-0813">Transport</keyword>
<evidence type="ECO:0000313" key="5">
    <source>
        <dbReference type="EMBL" id="MSR94526.1"/>
    </source>
</evidence>
<dbReference type="AlphaFoldDB" id="A0A6N7V3N5"/>
<reference evidence="5 6" key="1">
    <citation type="submission" date="2019-08" db="EMBL/GenBank/DDBJ databases">
        <title>In-depth cultivation of the pig gut microbiome towards novel bacterial diversity and tailored functional studies.</title>
        <authorList>
            <person name="Wylensek D."/>
            <person name="Hitch T.C.A."/>
            <person name="Clavel T."/>
        </authorList>
    </citation>
    <scope>NUCLEOTIDE SEQUENCE [LARGE SCALE GENOMIC DNA]</scope>
    <source>
        <strain evidence="5 6">68-1-5</strain>
    </source>
</reference>
<dbReference type="GO" id="GO:0098796">
    <property type="term" value="C:membrane protein complex"/>
    <property type="evidence" value="ECO:0007669"/>
    <property type="project" value="UniProtKB-ARBA"/>
</dbReference>
<protein>
    <submittedName>
        <fullName evidence="5">ABC transporter ATP-binding protein</fullName>
    </submittedName>
</protein>
<dbReference type="PANTHER" id="PTHR24220:SF86">
    <property type="entry name" value="ABC TRANSPORTER ABCH.1"/>
    <property type="match status" value="1"/>
</dbReference>
<dbReference type="InterPro" id="IPR027417">
    <property type="entry name" value="P-loop_NTPase"/>
</dbReference>
<dbReference type="Proteomes" id="UP000434409">
    <property type="component" value="Unassembled WGS sequence"/>
</dbReference>
<dbReference type="GO" id="GO:0022857">
    <property type="term" value="F:transmembrane transporter activity"/>
    <property type="evidence" value="ECO:0007669"/>
    <property type="project" value="TreeGrafter"/>
</dbReference>
<dbReference type="Pfam" id="PF00005">
    <property type="entry name" value="ABC_tran"/>
    <property type="match status" value="1"/>
</dbReference>
<evidence type="ECO:0000256" key="2">
    <source>
        <dbReference type="ARBA" id="ARBA00022741"/>
    </source>
</evidence>
<sequence length="213" mass="23812">MIQMKQVSKTYYGDQVETKVLESVDLTVEKGEFVSLYGKSGCGKTTLLNLLGLIDTPTAGEYWLDEVNTGTCKPKELAGLRNRKIGFIFQSFYLISRLSVLDNVILPMKYAGVPRKEREERARILLAEVGLTERMNYLPSRLSGGEKQRTAIARALANHPAYILADEPTGSLDGENRDRIMEILTGLNQKGHTIVMVTHDKELAGYSSRIIQM</sequence>
<feature type="domain" description="ABC transporter" evidence="4">
    <location>
        <begin position="2"/>
        <end position="213"/>
    </location>
</feature>
<evidence type="ECO:0000313" key="6">
    <source>
        <dbReference type="Proteomes" id="UP000434409"/>
    </source>
</evidence>
<dbReference type="PANTHER" id="PTHR24220">
    <property type="entry name" value="IMPORT ATP-BINDING PROTEIN"/>
    <property type="match status" value="1"/>
</dbReference>
<proteinExistence type="predicted"/>
<evidence type="ECO:0000256" key="3">
    <source>
        <dbReference type="ARBA" id="ARBA00022840"/>
    </source>
</evidence>
<keyword evidence="2" id="KW-0547">Nucleotide-binding</keyword>
<evidence type="ECO:0000256" key="1">
    <source>
        <dbReference type="ARBA" id="ARBA00022448"/>
    </source>
</evidence>